<feature type="region of interest" description="Disordered" evidence="1">
    <location>
        <begin position="1460"/>
        <end position="1502"/>
    </location>
</feature>
<dbReference type="Proteomes" id="UP000695562">
    <property type="component" value="Unassembled WGS sequence"/>
</dbReference>
<keyword evidence="2" id="KW-1133">Transmembrane helix</keyword>
<dbReference type="GO" id="GO:0006935">
    <property type="term" value="P:chemotaxis"/>
    <property type="evidence" value="ECO:0007669"/>
    <property type="project" value="TreeGrafter"/>
</dbReference>
<organism evidence="5 6">
    <name type="scientific">Polysphondylium violaceum</name>
    <dbReference type="NCBI Taxonomy" id="133409"/>
    <lineage>
        <taxon>Eukaryota</taxon>
        <taxon>Amoebozoa</taxon>
        <taxon>Evosea</taxon>
        <taxon>Eumycetozoa</taxon>
        <taxon>Dictyostelia</taxon>
        <taxon>Dictyosteliales</taxon>
        <taxon>Dictyosteliaceae</taxon>
        <taxon>Polysphondylium</taxon>
    </lineage>
</organism>
<feature type="transmembrane region" description="Helical" evidence="2">
    <location>
        <begin position="1400"/>
        <end position="1422"/>
    </location>
</feature>
<evidence type="ECO:0000313" key="5">
    <source>
        <dbReference type="EMBL" id="KAF2074221.1"/>
    </source>
</evidence>
<comment type="caution">
    <text evidence="5">The sequence shown here is derived from an EMBL/GenBank/DDBJ whole genome shotgun (WGS) entry which is preliminary data.</text>
</comment>
<proteinExistence type="predicted"/>
<dbReference type="PANTHER" id="PTHR32102">
    <property type="entry name" value="DUF1084 DOMAIN-CONTAINING PROTEIN-RELATED"/>
    <property type="match status" value="1"/>
</dbReference>
<accession>A0A8J4USZ9</accession>
<reference evidence="5" key="1">
    <citation type="submission" date="2020-01" db="EMBL/GenBank/DDBJ databases">
        <title>Development of genomics and gene disruption for Polysphondylium violaceum indicates a role for the polyketide synthase stlB in stalk morphogenesis.</title>
        <authorList>
            <person name="Narita B."/>
            <person name="Kawabe Y."/>
            <person name="Kin K."/>
            <person name="Saito T."/>
            <person name="Gibbs R."/>
            <person name="Kuspa A."/>
            <person name="Muzny D."/>
            <person name="Queller D."/>
            <person name="Richards S."/>
            <person name="Strassman J."/>
            <person name="Sucgang R."/>
            <person name="Worley K."/>
            <person name="Schaap P."/>
        </authorList>
    </citation>
    <scope>NUCLEOTIDE SEQUENCE</scope>
    <source>
        <strain evidence="5">QSvi11</strain>
    </source>
</reference>
<protein>
    <recommendedName>
        <fullName evidence="4">THH1/TOM1/TOM3 domain-containing protein</fullName>
    </recommendedName>
</protein>
<feature type="transmembrane region" description="Helical" evidence="2">
    <location>
        <begin position="1245"/>
        <end position="1265"/>
    </location>
</feature>
<evidence type="ECO:0000313" key="6">
    <source>
        <dbReference type="Proteomes" id="UP000695562"/>
    </source>
</evidence>
<feature type="compositionally biased region" description="Low complexity" evidence="1">
    <location>
        <begin position="1473"/>
        <end position="1486"/>
    </location>
</feature>
<evidence type="ECO:0000259" key="4">
    <source>
        <dbReference type="Pfam" id="PF06454"/>
    </source>
</evidence>
<dbReference type="InterPro" id="IPR009457">
    <property type="entry name" value="THH1/TOM1/TOM3_dom"/>
</dbReference>
<dbReference type="PANTHER" id="PTHR32102:SF17">
    <property type="entry name" value="THH1_TOM1_TOM3 DOMAIN-CONTAINING PROTEIN"/>
    <property type="match status" value="1"/>
</dbReference>
<evidence type="ECO:0000256" key="3">
    <source>
        <dbReference type="SAM" id="SignalP"/>
    </source>
</evidence>
<feature type="chain" id="PRO_5035272869" description="THH1/TOM1/TOM3 domain-containing protein" evidence="3">
    <location>
        <begin position="22"/>
        <end position="1502"/>
    </location>
</feature>
<keyword evidence="3" id="KW-0732">Signal</keyword>
<feature type="domain" description="THH1/TOM1/TOM3" evidence="4">
    <location>
        <begin position="1203"/>
        <end position="1459"/>
    </location>
</feature>
<gene>
    <name evidence="5" type="ORF">CYY_004467</name>
</gene>
<feature type="transmembrane region" description="Helical" evidence="2">
    <location>
        <begin position="1209"/>
        <end position="1233"/>
    </location>
</feature>
<feature type="transmembrane region" description="Helical" evidence="2">
    <location>
        <begin position="1285"/>
        <end position="1302"/>
    </location>
</feature>
<evidence type="ECO:0000256" key="1">
    <source>
        <dbReference type="SAM" id="MobiDB-lite"/>
    </source>
</evidence>
<feature type="transmembrane region" description="Helical" evidence="2">
    <location>
        <begin position="1353"/>
        <end position="1379"/>
    </location>
</feature>
<evidence type="ECO:0000256" key="2">
    <source>
        <dbReference type="SAM" id="Phobius"/>
    </source>
</evidence>
<dbReference type="OrthoDB" id="26525at2759"/>
<dbReference type="EMBL" id="AJWJ01000158">
    <property type="protein sequence ID" value="KAF2074221.1"/>
    <property type="molecule type" value="Genomic_DNA"/>
</dbReference>
<feature type="transmembrane region" description="Helical" evidence="2">
    <location>
        <begin position="1428"/>
        <end position="1450"/>
    </location>
</feature>
<name>A0A8J4USZ9_9MYCE</name>
<feature type="transmembrane region" description="Helical" evidence="2">
    <location>
        <begin position="1322"/>
        <end position="1341"/>
    </location>
</feature>
<keyword evidence="6" id="KW-1185">Reference proteome</keyword>
<keyword evidence="2" id="KW-0472">Membrane</keyword>
<dbReference type="Pfam" id="PF06454">
    <property type="entry name" value="THH1_TOM1-3_dom"/>
    <property type="match status" value="1"/>
</dbReference>
<feature type="signal peptide" evidence="3">
    <location>
        <begin position="1"/>
        <end position="21"/>
    </location>
</feature>
<keyword evidence="2" id="KW-0812">Transmembrane</keyword>
<sequence>MMKLTIILLLLIGCIVNLNNSAPIPVSTTYQFKQVSDITNTFTFTATILETTFDQDINLVNSLNIVDNNKTLCTPNCIKLPEPIYNRLGTATLNCTNGINLVSQIEQDDPEKVSVPNGLIPFVGGEFDTFLSFADTVDWISWSQGNNTNKKKVHYLFFNDFFYTNIDLVEKSPSMQDIQNQNCKLYFPTLGAGVFSTPSSATYSPSLNVQELTLLSKYLQDQVINTLDQSKTLLDINFKSFQASVVSASDTYQNGVMVNDKFIDNRLSTKSVSFRTDLCGKSFNDATFSTDPCCNSTLLWTQCCGVRDLTVYSPMLATTSDYPYLVNLLCKNPTKSNETLLNVISAVSGNQNPITGCTGTYYNSVSKSMLPEYISFISTCNELIFGVESAGVPCTKNSDCYSASCNTMIGICNYPQNDPNSLNTLILQCHTEKMSSFLKTFLINLWQANIEPSQFLQLYTSKVVVQNCIGPVSDQFVKIKSSGGEKYVIANQTQCLSPHSCQFSSSIQNQADCKNGDYCVISDGGYSDSITYPSYCYYQANDEAECASAGGVWDPTLLIYKCTLPQYTTEAACLPMNICPKVDQELYPSFNKKRCRNSFCYNPGLTSPIFCLDSVFAKVTWSPSLNSGFGLCRYFAVNDEQECLGTNGGVWWSGRGWISGSRQTSNECETTPLCRTGDYLWLDRDYNSCTNYSFCSQPATTCYSPNYICYSKDIQTNCGKVGGIWNDEVGSGACYFYFSGDIQQIYQQCISKNYQWRDCSQLNNTQCTQCQEGDPACSGYYSTLQCQIGWRNDPYTSDLCKASGSCSDITLFGSRMEQERGCFFRGFTLEKNCSGNCMTSFLLGDDGNAYCAHSLEFSPIGCVNFTTPNEAECNTFGGDYHWVTLAINKTDCENRFTVCNEPNGAVSHKNPAQCSSCGGSYKSPFSWESGQWVNGSAYDESYWFKDATWAPTNSWGPSINLAFIEGSIEQALVNKFAPSTQSYLLCNYMPTLYSFNSIPCDCGGDPNTPAKCYQDGKTQFIIGVAKVCHGWSDALVSGPMELTVPADSVPREVSCIGIEASIIPASQFFRQQILSTDIISNSINSYQPSDVIVNENRVIVGQIVSDGIALKFTYNSSGQIVPFTTKLDAPMELCIEARSDISQHFPVLDFAMSSEDGGDWVPMEFNVTTNENGKDCIEIYNPGVYWVIKRINNWQEARLVSVFNTVQKVFLFIIGSFFGFVAIAAIYSLTISVRSSGFSLTIVKLINLLLFVFCLFRCVYLLLTAREQIGPNSSNLAGFYFLSELPIYLFLSIFSSLVFFWAELNRTANRYHSFMSKLKWPFIIANALMYIMFVIVISIFHSLDKDQQHTLRIIYSTIISCLCVLLIIGYWVYGGRLIFIQFQVLRIKNQKLNKNLKNMTIVLLISSVSLTLQIIFLFFNAFSKRVTMAIALVYYVIVELVPCFFLAYVFKSFKKKKTKKVSSSHQTGSTNLSSSMEMSKVNNNNNEHSESRSETNNQETPQ</sequence>